<keyword evidence="1" id="KW-0812">Transmembrane</keyword>
<keyword evidence="1" id="KW-1133">Transmembrane helix</keyword>
<accession>A0A0A9CHW7</accession>
<reference evidence="2" key="2">
    <citation type="journal article" date="2015" name="Data Brief">
        <title>Shoot transcriptome of the giant reed, Arundo donax.</title>
        <authorList>
            <person name="Barrero R.A."/>
            <person name="Guerrero F.D."/>
            <person name="Moolhuijzen P."/>
            <person name="Goolsby J.A."/>
            <person name="Tidwell J."/>
            <person name="Bellgard S.E."/>
            <person name="Bellgard M.I."/>
        </authorList>
    </citation>
    <scope>NUCLEOTIDE SEQUENCE</scope>
    <source>
        <tissue evidence="2">Shoot tissue taken approximately 20 cm above the soil surface</tissue>
    </source>
</reference>
<proteinExistence type="predicted"/>
<evidence type="ECO:0000313" key="2">
    <source>
        <dbReference type="EMBL" id="JAD71087.1"/>
    </source>
</evidence>
<reference evidence="2" key="1">
    <citation type="submission" date="2014-09" db="EMBL/GenBank/DDBJ databases">
        <authorList>
            <person name="Magalhaes I.L.F."/>
            <person name="Oliveira U."/>
            <person name="Santos F.R."/>
            <person name="Vidigal T.H.D.A."/>
            <person name="Brescovit A.D."/>
            <person name="Santos A.J."/>
        </authorList>
    </citation>
    <scope>NUCLEOTIDE SEQUENCE</scope>
    <source>
        <tissue evidence="2">Shoot tissue taken approximately 20 cm above the soil surface</tissue>
    </source>
</reference>
<dbReference type="EMBL" id="GBRH01226808">
    <property type="protein sequence ID" value="JAD71087.1"/>
    <property type="molecule type" value="Transcribed_RNA"/>
</dbReference>
<name>A0A0A9CHW7_ARUDO</name>
<organism evidence="2">
    <name type="scientific">Arundo donax</name>
    <name type="common">Giant reed</name>
    <name type="synonym">Donax arundinaceus</name>
    <dbReference type="NCBI Taxonomy" id="35708"/>
    <lineage>
        <taxon>Eukaryota</taxon>
        <taxon>Viridiplantae</taxon>
        <taxon>Streptophyta</taxon>
        <taxon>Embryophyta</taxon>
        <taxon>Tracheophyta</taxon>
        <taxon>Spermatophyta</taxon>
        <taxon>Magnoliopsida</taxon>
        <taxon>Liliopsida</taxon>
        <taxon>Poales</taxon>
        <taxon>Poaceae</taxon>
        <taxon>PACMAD clade</taxon>
        <taxon>Arundinoideae</taxon>
        <taxon>Arundineae</taxon>
        <taxon>Arundo</taxon>
    </lineage>
</organism>
<sequence length="33" mass="3970">MRLICQLYLLYLLLWACRIIVLCIGVKSMDKKR</sequence>
<evidence type="ECO:0000256" key="1">
    <source>
        <dbReference type="SAM" id="Phobius"/>
    </source>
</evidence>
<protein>
    <submittedName>
        <fullName evidence="2">Uncharacterized protein</fullName>
    </submittedName>
</protein>
<dbReference type="AlphaFoldDB" id="A0A0A9CHW7"/>
<feature type="transmembrane region" description="Helical" evidence="1">
    <location>
        <begin position="6"/>
        <end position="26"/>
    </location>
</feature>
<keyword evidence="1" id="KW-0472">Membrane</keyword>